<dbReference type="AlphaFoldDB" id="A0A0A0BMZ8"/>
<reference evidence="3 4" key="1">
    <citation type="submission" date="2013-08" db="EMBL/GenBank/DDBJ databases">
        <title>Genome sequencing of Cellulomonas carbonis T26.</title>
        <authorList>
            <person name="Chen F."/>
            <person name="Li Y."/>
            <person name="Wang G."/>
        </authorList>
    </citation>
    <scope>NUCLEOTIDE SEQUENCE [LARGE SCALE GENOMIC DNA]</scope>
    <source>
        <strain evidence="3 4">T26</strain>
    </source>
</reference>
<dbReference type="RefSeq" id="WP_043609040.1">
    <property type="nucleotide sequence ID" value="NZ_AXCY01000110.1"/>
</dbReference>
<dbReference type="OrthoDB" id="9803238at2"/>
<evidence type="ECO:0000256" key="1">
    <source>
        <dbReference type="RuleBase" id="RU003513"/>
    </source>
</evidence>
<proteinExistence type="inferred from homology"/>
<evidence type="ECO:0000313" key="3">
    <source>
        <dbReference type="EMBL" id="KGM09260.1"/>
    </source>
</evidence>
<keyword evidence="1" id="KW-0413">Isomerase</keyword>
<dbReference type="PANTHER" id="PTHR43174:SF1">
    <property type="entry name" value="UDP-N-ACETYLGLUCOSAMINE 2-EPIMERASE"/>
    <property type="match status" value="1"/>
</dbReference>
<accession>A0A0A0BMZ8</accession>
<dbReference type="InterPro" id="IPR003331">
    <property type="entry name" value="UDP_GlcNAc_Epimerase_2_dom"/>
</dbReference>
<dbReference type="Pfam" id="PF02350">
    <property type="entry name" value="Epimerase_2"/>
    <property type="match status" value="1"/>
</dbReference>
<dbReference type="InterPro" id="IPR029767">
    <property type="entry name" value="WecB-like"/>
</dbReference>
<sequence length="371" mass="40936">MIAFVAGTTAELIKVAPVREALVERGADVALWSTGQHTNEVEPTLRDLGAPDPERWLVPRRHLAHISRVAQVPAWALRVLRTAVAERRALAADLARDGRPGLVVVHGDTFTTVLGAVLGRVVGARVAHVEAGLRSGSMLSPFPEELNRRVVGRLADLHFAPTSREVANLRRARGVVVETGANTVVDALRRALERAPEVEGLPEHYGLVTLHRFELLRQPERLEEVLRTLHASRDAMPLVMVAGESERARITELGLDHLFDDRFQLWDKRAYAAFLPMLARADFVVTDSGGLQEECAVLGVPCAVHRERTERHQGLGANVVLTRMDAARLTAFLDGWRELRRPSELDRFRPSEQIAATLDELGFVATRAGSL</sequence>
<dbReference type="EMBL" id="AXCY01000110">
    <property type="protein sequence ID" value="KGM09260.1"/>
    <property type="molecule type" value="Genomic_DNA"/>
</dbReference>
<dbReference type="PANTHER" id="PTHR43174">
    <property type="entry name" value="UDP-N-ACETYLGLUCOSAMINE 2-EPIMERASE"/>
    <property type="match status" value="1"/>
</dbReference>
<evidence type="ECO:0000313" key="4">
    <source>
        <dbReference type="Proteomes" id="UP000029839"/>
    </source>
</evidence>
<organism evidence="3 4">
    <name type="scientific">Cellulomonas carbonis T26</name>
    <dbReference type="NCBI Taxonomy" id="947969"/>
    <lineage>
        <taxon>Bacteria</taxon>
        <taxon>Bacillati</taxon>
        <taxon>Actinomycetota</taxon>
        <taxon>Actinomycetes</taxon>
        <taxon>Micrococcales</taxon>
        <taxon>Cellulomonadaceae</taxon>
        <taxon>Cellulomonas</taxon>
    </lineage>
</organism>
<feature type="domain" description="UDP-N-acetylglucosamine 2-epimerase" evidence="2">
    <location>
        <begin position="92"/>
        <end position="325"/>
    </location>
</feature>
<dbReference type="Proteomes" id="UP000029839">
    <property type="component" value="Unassembled WGS sequence"/>
</dbReference>
<name>A0A0A0BMZ8_9CELL</name>
<protein>
    <submittedName>
        <fullName evidence="3">UDP-N-acetylglucosamine 2-epimerase</fullName>
    </submittedName>
</protein>
<comment type="caution">
    <text evidence="3">The sequence shown here is derived from an EMBL/GenBank/DDBJ whole genome shotgun (WGS) entry which is preliminary data.</text>
</comment>
<comment type="similarity">
    <text evidence="1">Belongs to the UDP-N-acetylglucosamine 2-epimerase family.</text>
</comment>
<dbReference type="SUPFAM" id="SSF53756">
    <property type="entry name" value="UDP-Glycosyltransferase/glycogen phosphorylase"/>
    <property type="match status" value="1"/>
</dbReference>
<gene>
    <name evidence="3" type="ORF">N868_03640</name>
</gene>
<dbReference type="Gene3D" id="3.40.50.2000">
    <property type="entry name" value="Glycogen Phosphorylase B"/>
    <property type="match status" value="2"/>
</dbReference>
<evidence type="ECO:0000259" key="2">
    <source>
        <dbReference type="Pfam" id="PF02350"/>
    </source>
</evidence>
<dbReference type="GO" id="GO:0016853">
    <property type="term" value="F:isomerase activity"/>
    <property type="evidence" value="ECO:0007669"/>
    <property type="project" value="UniProtKB-KW"/>
</dbReference>
<keyword evidence="4" id="KW-1185">Reference proteome</keyword>
<reference evidence="3 4" key="2">
    <citation type="journal article" date="2015" name="Stand. Genomic Sci.">
        <title>Draft genome sequence of Cellulomonas carbonis T26(T) and comparative analysis of six Cellulomonas genomes.</title>
        <authorList>
            <person name="Zhuang W."/>
            <person name="Zhang S."/>
            <person name="Xia X."/>
            <person name="Wang G."/>
        </authorList>
    </citation>
    <scope>NUCLEOTIDE SEQUENCE [LARGE SCALE GENOMIC DNA]</scope>
    <source>
        <strain evidence="3 4">T26</strain>
    </source>
</reference>